<dbReference type="EC" id="2.3.1.231" evidence="4"/>
<gene>
    <name evidence="17" type="ORF">F5Z01DRAFT_339002</name>
</gene>
<sequence>MTASKATKWAARPDRSQALDDLIMGTNSSSITSKRSVERLYYPNEPHFFRFFVKKPQRRAPLINRGYWLRLRAIDVIVRQFLERPSSKKKVVINLGCGSDVVPWQCHVRYPQISEDALFVDIDYPDLMRKKRAIVLQTPQLRDLLGTDVTISEDDNDPVLLKSARYCQLACDLRELEALRRTLDSILLLEDAEVLFVAEVSITYMDTPSADALIKWASGIGQAEFCLLEQILPNGPDHPFAKTMLRHFEKLNTPIKSVQQYPTVESQRQRFKDRGWAQVDIWDLWEAWSSSIFMTSAERMALDQVEPFDEWEELMLFGRHYSVLHAQASPTGVENTALKKQAPAPLVYPFRLEITTRSPSRPIKRRFGQAMTLHNSKGQPFGAHLYGMGADSRSDSYDLYRVDASSGSLKLPVDGPGPRMCYTLTDLGDYGTLLVGGRSSPSKAFRDCWILPKGPGGSWQKTWELPKPLYRHNTCRLGDSSLALVIGGRNGSVGVSDDSFLFDPDKGWVKCEVRIPLSEPLFGAVLCCSRPQTRAGFFEGLYCGGLRPDGTLNLDRYTWELVIAEEVPLIRFSKISSPRLAGDSLSIFGAEVVNIEGFPVICGGIGNAPSHQGQTITVLDASNGPLSIIGLVTAGENAADWPFMIGSSIITDGHSLNVFGGGATCFSMGTFWESRTHRMELMGQWELGGYGGRKPAPEYLESPKLLLAGDGPTRSVSAKVKAEVISIPRMRVKSSAEFEALVKAGKPAILEDVDLGTCREAWTSEKLMGMTGSEQEVVAHECPDDTEKMDFNSKNFRYVTDQFKNIIKRIQSGGRLYIRSLSTDNPTDQPANLENDFPSLAEGFTLPEELAFVKENLFSSVLRISGRVNMWLHYDVMANVYAQVHGSKRMILFPPSDVSHLSFAPGASSSSLDVFASLETTSLQSTRPHEAILGPGDVLFLPPMWLHTATPTSDLSVAVNIFFRDLQDGYSTGRDVYGNRDLAGYEKGRHEVAKIAKSFEQLPAEIRRFYLDRLADELRQAAG</sequence>
<dbReference type="SUPFAM" id="SSF50965">
    <property type="entry name" value="Galactose oxidase, central domain"/>
    <property type="match status" value="1"/>
</dbReference>
<dbReference type="FunFam" id="2.60.120.650:FF:000043">
    <property type="entry name" value="tRNA wybutosine-synthesizing protein 4"/>
    <property type="match status" value="1"/>
</dbReference>
<dbReference type="InterPro" id="IPR029063">
    <property type="entry name" value="SAM-dependent_MTases_sf"/>
</dbReference>
<dbReference type="AlphaFoldDB" id="A0A9P8CKW6"/>
<evidence type="ECO:0000256" key="1">
    <source>
        <dbReference type="ARBA" id="ARBA00001806"/>
    </source>
</evidence>
<evidence type="ECO:0000256" key="11">
    <source>
        <dbReference type="ARBA" id="ARBA00025588"/>
    </source>
</evidence>
<dbReference type="InterPro" id="IPR011043">
    <property type="entry name" value="Gal_Oxase/kelch_b-propeller"/>
</dbReference>
<comment type="function">
    <text evidence="11">Probable S-adenosyl-L-methionine-dependent methyltransferase that acts as a component of the wybutosine biosynthesis pathway. Wybutosine is a hyper modified guanosine with a tricyclic base found at the 3'-position adjacent to the anticodon of eukaryotic phenylalanine tRNA. May methylate the carboxyl group of leucine residues to form alpha-leucine ester residues.</text>
</comment>
<dbReference type="SUPFAM" id="SSF53335">
    <property type="entry name" value="S-adenosyl-L-methionine-dependent methyltransferases"/>
    <property type="match status" value="1"/>
</dbReference>
<evidence type="ECO:0000256" key="13">
    <source>
        <dbReference type="ARBA" id="ARBA00030231"/>
    </source>
</evidence>
<dbReference type="GeneID" id="70290099"/>
<evidence type="ECO:0000256" key="5">
    <source>
        <dbReference type="ARBA" id="ARBA00012779"/>
    </source>
</evidence>
<protein>
    <recommendedName>
        <fullName evidence="6">tRNA wybutosine-synthesizing protein 4</fullName>
        <ecNumber evidence="5">2.1.1.290</ecNumber>
        <ecNumber evidence="4">2.3.1.231</ecNumber>
    </recommendedName>
    <alternativeName>
        <fullName evidence="13">Leucine carboxyl methyltransferase 2</fullName>
    </alternativeName>
    <alternativeName>
        <fullName evidence="14">tRNA(Phe) (7-(3-amino-3-(methoxycarbonyl)propyl)wyosine(37)-N)-methoxycarbonyltransferase</fullName>
    </alternativeName>
    <alternativeName>
        <fullName evidence="12">tRNA(Phe) (7-(3-amino-3-carboxypropyl)wyosine(37)-O)-methyltransferase</fullName>
    </alternativeName>
</protein>
<evidence type="ECO:0000256" key="3">
    <source>
        <dbReference type="ARBA" id="ARBA00010703"/>
    </source>
</evidence>
<evidence type="ECO:0000256" key="15">
    <source>
        <dbReference type="ARBA" id="ARBA00049250"/>
    </source>
</evidence>
<keyword evidence="8" id="KW-0808">Transferase</keyword>
<dbReference type="Gene3D" id="2.120.10.80">
    <property type="entry name" value="Kelch-type beta propeller"/>
    <property type="match status" value="1"/>
</dbReference>
<dbReference type="GO" id="GO:0031591">
    <property type="term" value="P:wybutosine biosynthetic process"/>
    <property type="evidence" value="ECO:0007669"/>
    <property type="project" value="TreeGrafter"/>
</dbReference>
<evidence type="ECO:0000256" key="10">
    <source>
        <dbReference type="ARBA" id="ARBA00022694"/>
    </source>
</evidence>
<dbReference type="OrthoDB" id="47172at2759"/>
<evidence type="ECO:0000256" key="14">
    <source>
        <dbReference type="ARBA" id="ARBA00030847"/>
    </source>
</evidence>
<dbReference type="Gene3D" id="3.40.50.150">
    <property type="entry name" value="Vaccinia Virus protein VP39"/>
    <property type="match status" value="1"/>
</dbReference>
<dbReference type="SUPFAM" id="SSF51197">
    <property type="entry name" value="Clavaminate synthase-like"/>
    <property type="match status" value="1"/>
</dbReference>
<evidence type="ECO:0000313" key="18">
    <source>
        <dbReference type="Proteomes" id="UP000887229"/>
    </source>
</evidence>
<evidence type="ECO:0000259" key="16">
    <source>
        <dbReference type="PROSITE" id="PS51184"/>
    </source>
</evidence>
<comment type="similarity">
    <text evidence="3">Belongs to the methyltransferase superfamily. LCMT family.</text>
</comment>
<comment type="catalytic activity">
    <reaction evidence="15">
        <text>7-[(3S)-(3-amino-3-methoxycarbonyl)propyl]wyosine(37) in tRNA(Phe) + S-adenosyl-L-methionine + CO2 = wybutosine(37) in tRNA(Phe) + S-adenosyl-L-homocysteine + 2 H(+)</text>
        <dbReference type="Rhea" id="RHEA:37119"/>
        <dbReference type="Rhea" id="RHEA-COMP:11844"/>
        <dbReference type="Rhea" id="RHEA-COMP:11847"/>
        <dbReference type="ChEBI" id="CHEBI:15378"/>
        <dbReference type="ChEBI" id="CHEBI:16526"/>
        <dbReference type="ChEBI" id="CHEBI:57856"/>
        <dbReference type="ChEBI" id="CHEBI:59789"/>
        <dbReference type="ChEBI" id="CHEBI:73544"/>
        <dbReference type="ChEBI" id="CHEBI:74275"/>
        <dbReference type="EC" id="2.3.1.231"/>
    </reaction>
</comment>
<dbReference type="PANTHER" id="PTHR46529">
    <property type="entry name" value="TRNA WYBUTOSINE-SYNTHESIZING PROTEIN 4"/>
    <property type="match status" value="1"/>
</dbReference>
<name>A0A9P8CKW6_9HYPO</name>
<evidence type="ECO:0000256" key="6">
    <source>
        <dbReference type="ARBA" id="ARBA00018045"/>
    </source>
</evidence>
<comment type="catalytic activity">
    <reaction evidence="1">
        <text>7-[(3S)-3-amino-3-carboxypropyl]wyosine(37) in tRNA(Phe) + S-adenosyl-L-methionine = 7-[(3S)-(3-amino-3-methoxycarbonyl)propyl]wyosine(37) in tRNA(Phe) + S-adenosyl-L-homocysteine</text>
        <dbReference type="Rhea" id="RHEA:36903"/>
        <dbReference type="Rhea" id="RHEA-COMP:10379"/>
        <dbReference type="Rhea" id="RHEA-COMP:11844"/>
        <dbReference type="ChEBI" id="CHEBI:57856"/>
        <dbReference type="ChEBI" id="CHEBI:59789"/>
        <dbReference type="ChEBI" id="CHEBI:73543"/>
        <dbReference type="ChEBI" id="CHEBI:74275"/>
        <dbReference type="EC" id="2.1.1.290"/>
    </reaction>
</comment>
<dbReference type="Gene3D" id="2.60.120.650">
    <property type="entry name" value="Cupin"/>
    <property type="match status" value="1"/>
</dbReference>
<dbReference type="RefSeq" id="XP_046114707.1">
    <property type="nucleotide sequence ID" value="XM_046259196.1"/>
</dbReference>
<dbReference type="Proteomes" id="UP000887229">
    <property type="component" value="Unassembled WGS sequence"/>
</dbReference>
<proteinExistence type="inferred from homology"/>
<accession>A0A9P8CKW6</accession>
<keyword evidence="7 17" id="KW-0489">Methyltransferase</keyword>
<dbReference type="GO" id="GO:0030488">
    <property type="term" value="P:tRNA methylation"/>
    <property type="evidence" value="ECO:0007669"/>
    <property type="project" value="TreeGrafter"/>
</dbReference>
<keyword evidence="9" id="KW-0949">S-adenosyl-L-methionine</keyword>
<dbReference type="GO" id="GO:0008175">
    <property type="term" value="F:tRNA methyltransferase activity"/>
    <property type="evidence" value="ECO:0007669"/>
    <property type="project" value="TreeGrafter"/>
</dbReference>
<organism evidence="17 18">
    <name type="scientific">Emericellopsis atlantica</name>
    <dbReference type="NCBI Taxonomy" id="2614577"/>
    <lineage>
        <taxon>Eukaryota</taxon>
        <taxon>Fungi</taxon>
        <taxon>Dikarya</taxon>
        <taxon>Ascomycota</taxon>
        <taxon>Pezizomycotina</taxon>
        <taxon>Sordariomycetes</taxon>
        <taxon>Hypocreomycetidae</taxon>
        <taxon>Hypocreales</taxon>
        <taxon>Bionectriaceae</taxon>
        <taxon>Emericellopsis</taxon>
    </lineage>
</organism>
<reference evidence="17" key="1">
    <citation type="journal article" date="2021" name="IMA Fungus">
        <title>Genomic characterization of three marine fungi, including Emericellopsis atlantica sp. nov. with signatures of a generalist lifestyle and marine biomass degradation.</title>
        <authorList>
            <person name="Hagestad O.C."/>
            <person name="Hou L."/>
            <person name="Andersen J.H."/>
            <person name="Hansen E.H."/>
            <person name="Altermark B."/>
            <person name="Li C."/>
            <person name="Kuhnert E."/>
            <person name="Cox R.J."/>
            <person name="Crous P.W."/>
            <person name="Spatafora J.W."/>
            <person name="Lail K."/>
            <person name="Amirebrahimi M."/>
            <person name="Lipzen A."/>
            <person name="Pangilinan J."/>
            <person name="Andreopoulos W."/>
            <person name="Hayes R.D."/>
            <person name="Ng V."/>
            <person name="Grigoriev I.V."/>
            <person name="Jackson S.A."/>
            <person name="Sutton T.D.S."/>
            <person name="Dobson A.D.W."/>
            <person name="Rama T."/>
        </authorList>
    </citation>
    <scope>NUCLEOTIDE SEQUENCE</scope>
    <source>
        <strain evidence="17">TS7</strain>
    </source>
</reference>
<dbReference type="Pfam" id="PF13418">
    <property type="entry name" value="Beta-prop_TYW4"/>
    <property type="match status" value="1"/>
</dbReference>
<evidence type="ECO:0000256" key="12">
    <source>
        <dbReference type="ARBA" id="ARBA00029750"/>
    </source>
</evidence>
<dbReference type="SMART" id="SM00558">
    <property type="entry name" value="JmjC"/>
    <property type="match status" value="1"/>
</dbReference>
<dbReference type="EMBL" id="MU251273">
    <property type="protein sequence ID" value="KAG9250783.1"/>
    <property type="molecule type" value="Genomic_DNA"/>
</dbReference>
<dbReference type="PANTHER" id="PTHR46529:SF1">
    <property type="entry name" value="TRNA WYBUTOSINE-SYNTHESIZING PROTEIN 4"/>
    <property type="match status" value="1"/>
</dbReference>
<dbReference type="Gene3D" id="6.10.140.1470">
    <property type="match status" value="1"/>
</dbReference>
<dbReference type="Pfam" id="PF04072">
    <property type="entry name" value="LCM"/>
    <property type="match status" value="1"/>
</dbReference>
<dbReference type="Pfam" id="PF13621">
    <property type="entry name" value="Cupin_8"/>
    <property type="match status" value="1"/>
</dbReference>
<dbReference type="InterPro" id="IPR015915">
    <property type="entry name" value="Kelch-typ_b-propeller"/>
</dbReference>
<evidence type="ECO:0000256" key="8">
    <source>
        <dbReference type="ARBA" id="ARBA00022679"/>
    </source>
</evidence>
<evidence type="ECO:0000256" key="7">
    <source>
        <dbReference type="ARBA" id="ARBA00022603"/>
    </source>
</evidence>
<dbReference type="EC" id="2.1.1.290" evidence="5"/>
<evidence type="ECO:0000256" key="4">
    <source>
        <dbReference type="ARBA" id="ARBA00012155"/>
    </source>
</evidence>
<dbReference type="PROSITE" id="PS51184">
    <property type="entry name" value="JMJC"/>
    <property type="match status" value="1"/>
</dbReference>
<keyword evidence="10" id="KW-0819">tRNA processing</keyword>
<evidence type="ECO:0000256" key="2">
    <source>
        <dbReference type="ARBA" id="ARBA00004797"/>
    </source>
</evidence>
<dbReference type="InterPro" id="IPR003347">
    <property type="entry name" value="JmjC_dom"/>
</dbReference>
<evidence type="ECO:0000256" key="9">
    <source>
        <dbReference type="ARBA" id="ARBA00022691"/>
    </source>
</evidence>
<comment type="pathway">
    <text evidence="2">tRNA modification; wybutosine-tRNA(Phe) biosynthesis.</text>
</comment>
<evidence type="ECO:0000313" key="17">
    <source>
        <dbReference type="EMBL" id="KAG9250783.1"/>
    </source>
</evidence>
<comment type="caution">
    <text evidence="17">The sequence shown here is derived from an EMBL/GenBank/DDBJ whole genome shotgun (WGS) entry which is preliminary data.</text>
</comment>
<dbReference type="InterPro" id="IPR007213">
    <property type="entry name" value="Ppm1/Ppm2/Tcmp"/>
</dbReference>
<dbReference type="InterPro" id="IPR041667">
    <property type="entry name" value="Cupin_8"/>
</dbReference>
<keyword evidence="18" id="KW-1185">Reference proteome</keyword>
<feature type="domain" description="JmjC" evidence="16">
    <location>
        <begin position="818"/>
        <end position="980"/>
    </location>
</feature>